<proteinExistence type="predicted"/>
<name>A0A6N3HG95_EUBLI</name>
<feature type="domain" description="Polysaccharide pyruvyl transferase" evidence="1">
    <location>
        <begin position="17"/>
        <end position="290"/>
    </location>
</feature>
<dbReference type="PANTHER" id="PTHR36836">
    <property type="entry name" value="COLANIC ACID BIOSYNTHESIS PROTEIN WCAK"/>
    <property type="match status" value="1"/>
</dbReference>
<dbReference type="InterPro" id="IPR007345">
    <property type="entry name" value="Polysacch_pyruvyl_Trfase"/>
</dbReference>
<sequence length="354" mass="40582">MMKKIILHGATNCGSSNFGDFLYGVAVYNYIKENYKDIEVGFYNPSEYFIKYIGDCKISLSKSDMLIYIPGGYFGQSHKSRFIDNAIQFVRFMPVGIKAIFKSIKIGVIGIGAGPIISPFLKYPIKMIGNKAEMISTRDNESYNALKSLGLDNILELSDLILALNIHNLSDTTDQVVDICKKCEGRKLLFVHYNHSLLARDIFARQLDTFVEENPEYQLVVGSDCLLSYDDEYYIEFSKRVKKNCIQFNYDSPFELIALLERVDAVLTCKLHVGVVATMLNKPVVCFAEHPEKTKRYYRQINQPDRCVSLYDTSEEEMLSILKDKIFEKSFVPDEEIDKAKRNFDVLNELINKK</sequence>
<organism evidence="2">
    <name type="scientific">Eubacterium limosum</name>
    <dbReference type="NCBI Taxonomy" id="1736"/>
    <lineage>
        <taxon>Bacteria</taxon>
        <taxon>Bacillati</taxon>
        <taxon>Bacillota</taxon>
        <taxon>Clostridia</taxon>
        <taxon>Eubacteriales</taxon>
        <taxon>Eubacteriaceae</taxon>
        <taxon>Eubacterium</taxon>
    </lineage>
</organism>
<dbReference type="AlphaFoldDB" id="A0A6N3HG95"/>
<dbReference type="Pfam" id="PF04230">
    <property type="entry name" value="PS_pyruv_trans"/>
    <property type="match status" value="1"/>
</dbReference>
<dbReference type="GO" id="GO:0016740">
    <property type="term" value="F:transferase activity"/>
    <property type="evidence" value="ECO:0007669"/>
    <property type="project" value="UniProtKB-KW"/>
</dbReference>
<dbReference type="PANTHER" id="PTHR36836:SF1">
    <property type="entry name" value="COLANIC ACID BIOSYNTHESIS PROTEIN WCAK"/>
    <property type="match status" value="1"/>
</dbReference>
<keyword evidence="2" id="KW-0808">Transferase</keyword>
<reference evidence="2" key="1">
    <citation type="submission" date="2019-11" db="EMBL/GenBank/DDBJ databases">
        <authorList>
            <person name="Feng L."/>
        </authorList>
    </citation>
    <scope>NUCLEOTIDE SEQUENCE</scope>
    <source>
        <strain evidence="2">ElimosumLFYP34</strain>
    </source>
</reference>
<accession>A0A6N3HG95</accession>
<evidence type="ECO:0000313" key="2">
    <source>
        <dbReference type="EMBL" id="VYU75140.1"/>
    </source>
</evidence>
<gene>
    <name evidence="2" type="ORF">ELLFYP34_01198</name>
</gene>
<protein>
    <submittedName>
        <fullName evidence="2">Polysaccharide pyruvyl transferase</fullName>
    </submittedName>
</protein>
<dbReference type="EMBL" id="CACRTR010000023">
    <property type="protein sequence ID" value="VYU75140.1"/>
    <property type="molecule type" value="Genomic_DNA"/>
</dbReference>
<evidence type="ECO:0000259" key="1">
    <source>
        <dbReference type="Pfam" id="PF04230"/>
    </source>
</evidence>